<dbReference type="PANTHER" id="PTHR46660:SF2">
    <property type="entry name" value="GLYCOSYLTRANSFERASE 1 DOMAIN-CONTAINING PROTEIN 1"/>
    <property type="match status" value="1"/>
</dbReference>
<evidence type="ECO:0000313" key="2">
    <source>
        <dbReference type="EMBL" id="BCB26223.1"/>
    </source>
</evidence>
<dbReference type="CDD" id="cd03801">
    <property type="entry name" value="GT4_PimA-like"/>
    <property type="match status" value="1"/>
</dbReference>
<dbReference type="PANTHER" id="PTHR46660">
    <property type="match status" value="1"/>
</dbReference>
<dbReference type="KEGG" id="slac:SKTS_11090"/>
<dbReference type="AlphaFoldDB" id="A0A6F8V8R3"/>
<dbReference type="EMBL" id="AP022853">
    <property type="protein sequence ID" value="BCB26223.1"/>
    <property type="molecule type" value="Genomic_DNA"/>
</dbReference>
<dbReference type="GO" id="GO:0016757">
    <property type="term" value="F:glycosyltransferase activity"/>
    <property type="evidence" value="ECO:0007669"/>
    <property type="project" value="InterPro"/>
</dbReference>
<dbReference type="InterPro" id="IPR052622">
    <property type="entry name" value="Glycosyltransferase_G1"/>
</dbReference>
<reference evidence="3" key="1">
    <citation type="submission" date="2020-03" db="EMBL/GenBank/DDBJ databases">
        <title>Complete genome sequence of sulfur-oxidizing bacterium skT11.</title>
        <authorList>
            <person name="Kanda M."/>
            <person name="Kojima H."/>
            <person name="Fukui M."/>
        </authorList>
    </citation>
    <scope>NUCLEOTIDE SEQUENCE [LARGE SCALE GENOMIC DNA]</scope>
    <source>
        <strain evidence="3">skT11</strain>
    </source>
</reference>
<sequence length="314" mass="34878">MKIVLVTPSAGRSRTGNRNTACRWAGFLRRLGHRVDIQVEWNGAAADLMLALHARRSHDSIRRFAETYPGCPLILALTGTDLYRDIRHDAAARRSMQLATRMIVLQEKGLMELEPALREKTRVIYQSAPATPPEPRLKTRFQACVIGHLREEKDPFRCAHALRYLPSGSKIRVIHLGGALSPLMAEEAQALMQKDQRYRWLGNQPHWQATKKLASSHVMVISSLMEGGANVICEALAAGVPVIASDIAGNIGMLGTDYVGYYPCGDEQALEKLLWRAESDAVFYAQLQAQCAARRPLFTPERERAGLASLLAEL</sequence>
<dbReference type="InterPro" id="IPR001296">
    <property type="entry name" value="Glyco_trans_1"/>
</dbReference>
<proteinExistence type="predicted"/>
<accession>A0A6F8V8R3</accession>
<gene>
    <name evidence="2" type="ORF">SKTS_11090</name>
</gene>
<dbReference type="Pfam" id="PF00534">
    <property type="entry name" value="Glycos_transf_1"/>
    <property type="match status" value="1"/>
</dbReference>
<dbReference type="NCBIfam" id="TIGR04348">
    <property type="entry name" value="selenoneine biosynthesis selenosugar synthase SenB"/>
    <property type="match status" value="1"/>
</dbReference>
<protein>
    <recommendedName>
        <fullName evidence="1">Glycosyl transferase family 1 domain-containing protein</fullName>
    </recommendedName>
</protein>
<evidence type="ECO:0000313" key="3">
    <source>
        <dbReference type="Proteomes" id="UP000502260"/>
    </source>
</evidence>
<organism evidence="2 3">
    <name type="scientific">Sulfurimicrobium lacus</name>
    <dbReference type="NCBI Taxonomy" id="2715678"/>
    <lineage>
        <taxon>Bacteria</taxon>
        <taxon>Pseudomonadati</taxon>
        <taxon>Pseudomonadota</taxon>
        <taxon>Betaproteobacteria</taxon>
        <taxon>Nitrosomonadales</taxon>
        <taxon>Sulfuricellaceae</taxon>
        <taxon>Sulfurimicrobium</taxon>
    </lineage>
</organism>
<keyword evidence="3" id="KW-1185">Reference proteome</keyword>
<dbReference type="RefSeq" id="WP_173061554.1">
    <property type="nucleotide sequence ID" value="NZ_AP022853.1"/>
</dbReference>
<dbReference type="InterPro" id="IPR027627">
    <property type="entry name" value="Glycosyltransferase_put"/>
</dbReference>
<dbReference type="Proteomes" id="UP000502260">
    <property type="component" value="Chromosome"/>
</dbReference>
<name>A0A6F8V8R3_9PROT</name>
<dbReference type="Gene3D" id="3.40.50.2000">
    <property type="entry name" value="Glycogen Phosphorylase B"/>
    <property type="match status" value="1"/>
</dbReference>
<feature type="domain" description="Glycosyl transferase family 1" evidence="1">
    <location>
        <begin position="138"/>
        <end position="281"/>
    </location>
</feature>
<dbReference type="SUPFAM" id="SSF53756">
    <property type="entry name" value="UDP-Glycosyltransferase/glycogen phosphorylase"/>
    <property type="match status" value="1"/>
</dbReference>
<evidence type="ECO:0000259" key="1">
    <source>
        <dbReference type="Pfam" id="PF00534"/>
    </source>
</evidence>